<feature type="domain" description="Prepilin type IV endopeptidase peptidase" evidence="2">
    <location>
        <begin position="4"/>
        <end position="108"/>
    </location>
</feature>
<evidence type="ECO:0000313" key="3">
    <source>
        <dbReference type="EMBL" id="AKM32422.2"/>
    </source>
</evidence>
<sequence>MLILLWLLCVPIVLTDLVARRIPNFWLLCVGAPALLWLGWQAWLSGPQVLWVHGLGALLGLLVLLPFWWRGVMAAGDVKLFAVIGLMAGYPALLPVWCLASVAAGVHALVLLIGRSQAMTRWRERWAASRVWQRILQWRAGRAGLPYGAYLAAAALVVR</sequence>
<gene>
    <name evidence="3" type="ORF">AB870_01355</name>
</gene>
<protein>
    <recommendedName>
        <fullName evidence="2">Prepilin type IV endopeptidase peptidase domain-containing protein</fullName>
    </recommendedName>
</protein>
<dbReference type="AlphaFoldDB" id="A0A0H3WXI8"/>
<keyword evidence="4" id="KW-1185">Reference proteome</keyword>
<dbReference type="Pfam" id="PF01478">
    <property type="entry name" value="Peptidase_A24"/>
    <property type="match status" value="1"/>
</dbReference>
<dbReference type="InterPro" id="IPR000045">
    <property type="entry name" value="Prepilin_IV_endopep_pep"/>
</dbReference>
<dbReference type="GO" id="GO:0016020">
    <property type="term" value="C:membrane"/>
    <property type="evidence" value="ECO:0007669"/>
    <property type="project" value="InterPro"/>
</dbReference>
<organism evidence="3 4">
    <name type="scientific">Pandoraea faecigallinarum</name>
    <dbReference type="NCBI Taxonomy" id="656179"/>
    <lineage>
        <taxon>Bacteria</taxon>
        <taxon>Pseudomonadati</taxon>
        <taxon>Pseudomonadota</taxon>
        <taxon>Betaproteobacteria</taxon>
        <taxon>Burkholderiales</taxon>
        <taxon>Burkholderiaceae</taxon>
        <taxon>Pandoraea</taxon>
    </lineage>
</organism>
<dbReference type="OrthoDB" id="8942754at2"/>
<name>A0A0H3WXI8_9BURK</name>
<feature type="transmembrane region" description="Helical" evidence="1">
    <location>
        <begin position="50"/>
        <end position="69"/>
    </location>
</feature>
<dbReference type="EMBL" id="CP011807">
    <property type="protein sequence ID" value="AKM32422.2"/>
    <property type="molecule type" value="Genomic_DNA"/>
</dbReference>
<dbReference type="STRING" id="656179.AB870_01355"/>
<reference evidence="3" key="1">
    <citation type="submission" date="2016-06" db="EMBL/GenBank/DDBJ databases">
        <title>Complete Genome Sequence of Pandoraea faecigallinarum DSM-23572.</title>
        <authorList>
            <person name="Yong D."/>
            <person name="Ee R."/>
            <person name="Lim Y.-L."/>
            <person name="Yin W.-F."/>
            <person name="Chan K.-G."/>
        </authorList>
    </citation>
    <scope>NUCLEOTIDE SEQUENCE</scope>
    <source>
        <strain evidence="3">DSM 23572</strain>
    </source>
</reference>
<dbReference type="GO" id="GO:0004190">
    <property type="term" value="F:aspartic-type endopeptidase activity"/>
    <property type="evidence" value="ECO:0007669"/>
    <property type="project" value="InterPro"/>
</dbReference>
<dbReference type="RefSeq" id="WP_053059352.1">
    <property type="nucleotide sequence ID" value="NZ_CP011807.3"/>
</dbReference>
<proteinExistence type="predicted"/>
<feature type="transmembrane region" description="Helical" evidence="1">
    <location>
        <begin position="25"/>
        <end position="43"/>
    </location>
</feature>
<evidence type="ECO:0000256" key="1">
    <source>
        <dbReference type="SAM" id="Phobius"/>
    </source>
</evidence>
<dbReference type="Proteomes" id="UP000035651">
    <property type="component" value="Chromosome"/>
</dbReference>
<keyword evidence="1" id="KW-1133">Transmembrane helix</keyword>
<dbReference type="Gene3D" id="1.20.120.1220">
    <property type="match status" value="1"/>
</dbReference>
<keyword evidence="1" id="KW-0472">Membrane</keyword>
<keyword evidence="1" id="KW-0812">Transmembrane</keyword>
<accession>A0A0H3WXI8</accession>
<evidence type="ECO:0000259" key="2">
    <source>
        <dbReference type="Pfam" id="PF01478"/>
    </source>
</evidence>
<dbReference type="KEGG" id="pfg:AB870_01355"/>
<feature type="transmembrane region" description="Helical" evidence="1">
    <location>
        <begin position="89"/>
        <end position="113"/>
    </location>
</feature>
<evidence type="ECO:0000313" key="4">
    <source>
        <dbReference type="Proteomes" id="UP000035651"/>
    </source>
</evidence>